<evidence type="ECO:0000256" key="1">
    <source>
        <dbReference type="ARBA" id="ARBA00004324"/>
    </source>
</evidence>
<gene>
    <name evidence="13" type="ORF">CYLTODRAFT_420513</name>
</gene>
<evidence type="ECO:0000256" key="5">
    <source>
        <dbReference type="ARBA" id="ARBA00022737"/>
    </source>
</evidence>
<keyword evidence="14" id="KW-1185">Reference proteome</keyword>
<dbReference type="InterPro" id="IPR032430">
    <property type="entry name" value="Blm10_mid"/>
</dbReference>
<feature type="domain" description="Proteasome activator complex subunit 4 C-terminal" evidence="10">
    <location>
        <begin position="1820"/>
        <end position="1905"/>
    </location>
</feature>
<proteinExistence type="inferred from homology"/>
<dbReference type="GO" id="GO:0016504">
    <property type="term" value="F:peptidase activator activity"/>
    <property type="evidence" value="ECO:0007669"/>
    <property type="project" value="InterPro"/>
</dbReference>
<evidence type="ECO:0000259" key="11">
    <source>
        <dbReference type="Pfam" id="PF16507"/>
    </source>
</evidence>
<keyword evidence="4" id="KW-0963">Cytoplasm</keyword>
<dbReference type="GO" id="GO:0070628">
    <property type="term" value="F:proteasome binding"/>
    <property type="evidence" value="ECO:0007669"/>
    <property type="project" value="InterPro"/>
</dbReference>
<feature type="domain" description="Proteasome activator complex subunit 4-like HEAT repeat-like" evidence="12">
    <location>
        <begin position="1336"/>
        <end position="1534"/>
    </location>
</feature>
<evidence type="ECO:0000256" key="4">
    <source>
        <dbReference type="ARBA" id="ARBA00022490"/>
    </source>
</evidence>
<dbReference type="EMBL" id="KN880480">
    <property type="protein sequence ID" value="KIY69692.1"/>
    <property type="molecule type" value="Genomic_DNA"/>
</dbReference>
<dbReference type="STRING" id="1314674.A0A0D7BGT9"/>
<comment type="similarity">
    <text evidence="3">Belongs to the BLM10 family.</text>
</comment>
<name>A0A0D7BGT9_9AGAR</name>
<keyword evidence="6" id="KW-0227">DNA damage</keyword>
<dbReference type="InterPro" id="IPR011989">
    <property type="entry name" value="ARM-like"/>
</dbReference>
<evidence type="ECO:0000256" key="3">
    <source>
        <dbReference type="ARBA" id="ARBA00005739"/>
    </source>
</evidence>
<evidence type="ECO:0000259" key="12">
    <source>
        <dbReference type="Pfam" id="PF23096"/>
    </source>
</evidence>
<dbReference type="GO" id="GO:0005829">
    <property type="term" value="C:cytosol"/>
    <property type="evidence" value="ECO:0007669"/>
    <property type="project" value="TreeGrafter"/>
</dbReference>
<dbReference type="Pfam" id="PF23096">
    <property type="entry name" value="HEAT_PSME4"/>
    <property type="match status" value="1"/>
</dbReference>
<dbReference type="Gene3D" id="1.25.10.10">
    <property type="entry name" value="Leucine-rich Repeat Variant"/>
    <property type="match status" value="1"/>
</dbReference>
<dbReference type="Proteomes" id="UP000054007">
    <property type="component" value="Unassembled WGS sequence"/>
</dbReference>
<dbReference type="Pfam" id="PF11919">
    <property type="entry name" value="PSME4_C"/>
    <property type="match status" value="1"/>
</dbReference>
<accession>A0A0D7BGT9</accession>
<organism evidence="13 14">
    <name type="scientific">Cylindrobasidium torrendii FP15055 ss-10</name>
    <dbReference type="NCBI Taxonomy" id="1314674"/>
    <lineage>
        <taxon>Eukaryota</taxon>
        <taxon>Fungi</taxon>
        <taxon>Dikarya</taxon>
        <taxon>Basidiomycota</taxon>
        <taxon>Agaricomycotina</taxon>
        <taxon>Agaricomycetes</taxon>
        <taxon>Agaricomycetidae</taxon>
        <taxon>Agaricales</taxon>
        <taxon>Marasmiineae</taxon>
        <taxon>Physalacriaceae</taxon>
        <taxon>Cylindrobasidium</taxon>
    </lineage>
</organism>
<dbReference type="Pfam" id="PF16507">
    <property type="entry name" value="HEAT_PSME4_mid"/>
    <property type="match status" value="1"/>
</dbReference>
<dbReference type="GO" id="GO:0016607">
    <property type="term" value="C:nuclear speck"/>
    <property type="evidence" value="ECO:0007669"/>
    <property type="project" value="UniProtKB-SubCell"/>
</dbReference>
<evidence type="ECO:0000256" key="2">
    <source>
        <dbReference type="ARBA" id="ARBA00004496"/>
    </source>
</evidence>
<dbReference type="InterPro" id="IPR016024">
    <property type="entry name" value="ARM-type_fold"/>
</dbReference>
<keyword evidence="8" id="KW-0539">Nucleus</keyword>
<dbReference type="SUPFAM" id="SSF48371">
    <property type="entry name" value="ARM repeat"/>
    <property type="match status" value="2"/>
</dbReference>
<sequence length="1905" mass="214065">MDDDGLSVGDSPIDPSDSAGERAQASLQSYIDSVPYECEAPEVMQAKLEEIVGKISICAKSQNWLVLTTWDGMLQCWMLMRYPIPKETRAKLGRLYFELCLTPGVETRVIRSWTDMLHRLISTKDATKRKLEATDLRLPWEPLWAVLKTHLWHKGKIHDPSRTMITLLIYLAEQSNRYFAPEDIPKMLDAFIPLLTRETYAVIIPVITAFLPPARTHLYLPFLFKFWESINSSLVDDRFLLLAAQLSEEHVAGPTIVDGVEGGAQWKDVGIWSEIEWDFLVTKGLGSMNVPVGASRGSSTTAHHADSLGDRHGYKVKKTVDRYLSLAKIFAHSLSEDGSVRVSHQHGTATPGLAGGSKALNSLERLLTSTESFFHPSNSGPWTVALTSFLYRLVSEFAKRVESEKLGDCLTPVTRRITKAIRKDFVTLLRTPALLSLFSKDPLCVGYAQGALRGMALLEPTLIMPDLLERAYSGLEVVNETHRTTAVLTMLSGIARPLVTERIWLGGQKNLLPLLELSLPGIDLNDPSKTVCTTMFIVSAIQHVKIGDLSMHQSGVPLTDDIPDDTMAVDEEIHLPLGTESEMPVLSRADERALARDSTAAFADWVLALFQRVISLYENLPEEGGRRNTTGGKQEESVLKSVKAMMDVICLHLSDQLFDLVLNMVFNYASTNAKSNAVRAIAQLVACLARVRPEQTLAKFLPFCIMQIEEELKHGASSVRTTAPGTAVPSDTTFHWNLGILRGCLGYGGPLVVKYKDQVMRLLTTLIDKAKGERGYSGTGRLLGRLAHTLTGVYPTNSQFVNGDEWATKEFDSGHNLHWGRMYTVNDATIDWHVPSDDEVALVLEILDKVVAPLLDKVEALTDRANSWNSVDRNDFCRYLNACRSLWGGLSTFVQDQPKTVPNPCINPETECHDLLVTQLIVNAGFVLTDPNDPRYVKASRHRVRFGQISQRASAALRAKTEGEDHTDAVLLTIKAMDTYLLDYGMSKDGFESTQKTFTQARDSNRLWPGQKENTRSVFVKRAQMYHSGRVYMHALYRRRSELDDELIGEVLQLSLSPYTKVRRQSQAVLHNAFGYFVRSTRFALPTLFDALAKGTDPDRMKGALYILWSKGIASYALSDQSAQGRYLTSLLECQHEEKPSIQKLVGNMAADSVGHLHDESVHTEAYTLETPRVEAAVDDLAKEFSSSMMDPNLLAEAHAKTPTRIANRNAIHKHTVAHILALALNPQTHWRYVQMACRFLVVMIRRDVAVSPELVSFFMKLSTSPQPSIAAEARRGLSHLLSYIKFRSFSSNRNALWTHTWTNPLAVEVPVSNPLTFVEIFDANEGPLSEVLIDKVRTGFLAWTPTLKGYRRPDDAFEFQWEESSKEVLETIRTSLQAEDYFKDLLFLWSQESNRSGSIELRGDHVGYIKRFAKMFSIDVLRPLLAMIEPMLSDADKFKQRAGGEVLSGVVRGSKHWPPSASRELWVWVKQRIDQVYAEIKPDTIQFWETAILHLLDDRDPRRNKPLVDWVLSLPLDFHGDSAFEMNKSLSTLSTLAEAGDYGLGSKADSYVQLLLSNANTSFAETRMLITQNLSSLIYSQWRPIYSSVAELLRAVETAEDPLFVRRAKHRSLVMSTLEQLGELRDQRLPPPYTNKSEYDKIALTLLQWGWVSSHSPNASSVLPYLVDMMPEVFRMTEFNDNNELQTYSTVVLYVVSAFTPPVEFISTILNQFVAAIQSSTSWRMRLQGLPALVVFFYRNLLSISPEGVEKVMEMLLTCLSDENVEVREMASKALSGVVRCSQRQNIIPLKERFVKTVRRTKLPNRKDDSEAYVDKLRTLHSAMLGICALIESFPYSVEPWMPSLTDVLAAHATDPVPVSTTIRKCASEFKKTHQDTWHRDQLLFNEDQLQSLSTMLVGTSYYA</sequence>
<dbReference type="GO" id="GO:0006281">
    <property type="term" value="P:DNA repair"/>
    <property type="evidence" value="ECO:0007669"/>
    <property type="project" value="UniProtKB-KW"/>
</dbReference>
<keyword evidence="7" id="KW-0234">DNA repair</keyword>
<dbReference type="PANTHER" id="PTHR32170:SF3">
    <property type="entry name" value="PROTEASOME ACTIVATOR COMPLEX SUBUNIT 4"/>
    <property type="match status" value="1"/>
</dbReference>
<evidence type="ECO:0000256" key="9">
    <source>
        <dbReference type="SAM" id="MobiDB-lite"/>
    </source>
</evidence>
<evidence type="ECO:0000256" key="7">
    <source>
        <dbReference type="ARBA" id="ARBA00023204"/>
    </source>
</evidence>
<evidence type="ECO:0000313" key="14">
    <source>
        <dbReference type="Proteomes" id="UP000054007"/>
    </source>
</evidence>
<feature type="region of interest" description="Disordered" evidence="9">
    <location>
        <begin position="1"/>
        <end position="21"/>
    </location>
</feature>
<dbReference type="GO" id="GO:0010499">
    <property type="term" value="P:proteasomal ubiquitin-independent protein catabolic process"/>
    <property type="evidence" value="ECO:0007669"/>
    <property type="project" value="TreeGrafter"/>
</dbReference>
<evidence type="ECO:0000256" key="6">
    <source>
        <dbReference type="ARBA" id="ARBA00022763"/>
    </source>
</evidence>
<evidence type="ECO:0000256" key="8">
    <source>
        <dbReference type="ARBA" id="ARBA00023242"/>
    </source>
</evidence>
<protein>
    <submittedName>
        <fullName evidence="13">ARM repeat-containing protein</fullName>
    </submittedName>
</protein>
<feature type="domain" description="Proteasome activator Blm10 middle HEAT repeats region" evidence="11">
    <location>
        <begin position="363"/>
        <end position="893"/>
    </location>
</feature>
<evidence type="ECO:0000259" key="10">
    <source>
        <dbReference type="Pfam" id="PF11919"/>
    </source>
</evidence>
<reference evidence="13 14" key="1">
    <citation type="journal article" date="2015" name="Fungal Genet. Biol.">
        <title>Evolution of novel wood decay mechanisms in Agaricales revealed by the genome sequences of Fistulina hepatica and Cylindrobasidium torrendii.</title>
        <authorList>
            <person name="Floudas D."/>
            <person name="Held B.W."/>
            <person name="Riley R."/>
            <person name="Nagy L.G."/>
            <person name="Koehler G."/>
            <person name="Ransdell A.S."/>
            <person name="Younus H."/>
            <person name="Chow J."/>
            <person name="Chiniquy J."/>
            <person name="Lipzen A."/>
            <person name="Tritt A."/>
            <person name="Sun H."/>
            <person name="Haridas S."/>
            <person name="LaButti K."/>
            <person name="Ohm R.A."/>
            <person name="Kues U."/>
            <person name="Blanchette R.A."/>
            <person name="Grigoriev I.V."/>
            <person name="Minto R.E."/>
            <person name="Hibbett D.S."/>
        </authorList>
    </citation>
    <scope>NUCLEOTIDE SEQUENCE [LARGE SCALE GENOMIC DNA]</scope>
    <source>
        <strain evidence="13 14">FP15055 ss-10</strain>
    </source>
</reference>
<dbReference type="OrthoDB" id="17907at2759"/>
<dbReference type="InterPro" id="IPR021843">
    <property type="entry name" value="PSME4_C"/>
</dbReference>
<comment type="subcellular location">
    <subcellularLocation>
        <location evidence="2">Cytoplasm</location>
    </subcellularLocation>
    <subcellularLocation>
        <location evidence="1">Nucleus speckle</location>
    </subcellularLocation>
</comment>
<dbReference type="PANTHER" id="PTHR32170">
    <property type="entry name" value="PROTEASOME ACTIVATOR COMPLEX SUBUNIT 4"/>
    <property type="match status" value="1"/>
</dbReference>
<keyword evidence="5" id="KW-0677">Repeat</keyword>
<evidence type="ECO:0000313" key="13">
    <source>
        <dbReference type="EMBL" id="KIY69692.1"/>
    </source>
</evidence>
<dbReference type="InterPro" id="IPR035309">
    <property type="entry name" value="PSME4"/>
</dbReference>
<dbReference type="InterPro" id="IPR055455">
    <property type="entry name" value="HEAT_PSME4"/>
</dbReference>